<evidence type="ECO:0000256" key="2">
    <source>
        <dbReference type="SAM" id="Phobius"/>
    </source>
</evidence>
<comment type="caution">
    <text evidence="3">The sequence shown here is derived from an EMBL/GenBank/DDBJ whole genome shotgun (WGS) entry which is preliminary data.</text>
</comment>
<keyword evidence="2" id="KW-0812">Transmembrane</keyword>
<dbReference type="Proteomes" id="UP000664398">
    <property type="component" value="Unassembled WGS sequence"/>
</dbReference>
<evidence type="ECO:0000313" key="4">
    <source>
        <dbReference type="Proteomes" id="UP000664398"/>
    </source>
</evidence>
<keyword evidence="4" id="KW-1185">Reference proteome</keyword>
<accession>A0A939LVH5</accession>
<dbReference type="AlphaFoldDB" id="A0A939LVH5"/>
<name>A0A939LVH5_9MICO</name>
<dbReference type="RefSeq" id="WP_208046011.1">
    <property type="nucleotide sequence ID" value="NZ_JAGDYL010000015.1"/>
</dbReference>
<organism evidence="3 4">
    <name type="scientific">Leucobacter ruminantium</name>
    <dbReference type="NCBI Taxonomy" id="1289170"/>
    <lineage>
        <taxon>Bacteria</taxon>
        <taxon>Bacillati</taxon>
        <taxon>Actinomycetota</taxon>
        <taxon>Actinomycetes</taxon>
        <taxon>Micrococcales</taxon>
        <taxon>Microbacteriaceae</taxon>
        <taxon>Leucobacter</taxon>
    </lineage>
</organism>
<reference evidence="3" key="1">
    <citation type="submission" date="2021-03" db="EMBL/GenBank/DDBJ databases">
        <title>Leucobacter chromiisoli sp. nov., isolated from chromium-containing soil of chemical plant.</title>
        <authorList>
            <person name="Xu Z."/>
        </authorList>
    </citation>
    <scope>NUCLEOTIDE SEQUENCE</scope>
    <source>
        <strain evidence="3">A2</strain>
    </source>
</reference>
<protein>
    <submittedName>
        <fullName evidence="3">DUF4436 family protein</fullName>
    </submittedName>
</protein>
<sequence length="338" mass="36782">MNPQTPRAQPRKERRTHALGADYSPPPFKTLVITASLVVLMLYALVVTLHATGGTRGDAEKYAVSEKQIELMITPSEVDAAGDRLIADLSFREGGLMTAIDGLSVMTDLEVYMTSEHSGQELSFEANRPIAPTKISLNTTGSIELWPFDRHEAQTMVDVYRPAPPPGSSVAADDVELAAYEQSLPAVLTLGDHDVPGWSISLRSDPELAFTDPDSGAVVQTYLIEAQREPATIVFGIVLLGLMIMLPVLGLTVAIRCLRGKLRAEPAFFTWNAGMLFATPTLRNFLPGQPPVGSWVDYLVVLWVIAGLILALLFSVVAWYRQRTADPRTYEAGAPVAH</sequence>
<feature type="transmembrane region" description="Helical" evidence="2">
    <location>
        <begin position="31"/>
        <end position="51"/>
    </location>
</feature>
<feature type="region of interest" description="Disordered" evidence="1">
    <location>
        <begin position="1"/>
        <end position="21"/>
    </location>
</feature>
<evidence type="ECO:0000313" key="3">
    <source>
        <dbReference type="EMBL" id="MBO1805534.1"/>
    </source>
</evidence>
<keyword evidence="2" id="KW-0472">Membrane</keyword>
<feature type="transmembrane region" description="Helical" evidence="2">
    <location>
        <begin position="233"/>
        <end position="255"/>
    </location>
</feature>
<gene>
    <name evidence="3" type="ORF">J4H91_09415</name>
</gene>
<dbReference type="InterPro" id="IPR027948">
    <property type="entry name" value="DUF4436"/>
</dbReference>
<keyword evidence="2" id="KW-1133">Transmembrane helix</keyword>
<dbReference type="Pfam" id="PF14494">
    <property type="entry name" value="DUF4436"/>
    <property type="match status" value="1"/>
</dbReference>
<proteinExistence type="predicted"/>
<evidence type="ECO:0000256" key="1">
    <source>
        <dbReference type="SAM" id="MobiDB-lite"/>
    </source>
</evidence>
<feature type="transmembrane region" description="Helical" evidence="2">
    <location>
        <begin position="298"/>
        <end position="320"/>
    </location>
</feature>
<dbReference type="EMBL" id="JAGDYL010000015">
    <property type="protein sequence ID" value="MBO1805534.1"/>
    <property type="molecule type" value="Genomic_DNA"/>
</dbReference>